<evidence type="ECO:0000256" key="1">
    <source>
        <dbReference type="PIRNR" id="PIRNR006162"/>
    </source>
</evidence>
<comment type="catalytic activity">
    <reaction evidence="1">
        <text>a 1,2-diacyl-sn-glycero-3-phospho-(1'-sn-glycero-3'-phosphate) + H2O = a 1,2-diacyl-sn-glycero-3-phospho-(1'-sn-glycerol) + phosphate</text>
        <dbReference type="Rhea" id="RHEA:33751"/>
        <dbReference type="ChEBI" id="CHEBI:15377"/>
        <dbReference type="ChEBI" id="CHEBI:43474"/>
        <dbReference type="ChEBI" id="CHEBI:60110"/>
        <dbReference type="ChEBI" id="CHEBI:64716"/>
        <dbReference type="EC" id="3.1.3.27"/>
    </reaction>
</comment>
<comment type="pathway">
    <text evidence="1">Phospholipid metabolism; phosphatidylglycerol biosynthesis; phosphatidylglycerol from CDP-diacylglycerol: step 2/2.</text>
</comment>
<dbReference type="InterPro" id="IPR026037">
    <property type="entry name" value="PgpA"/>
</dbReference>
<dbReference type="CDD" id="cd06971">
    <property type="entry name" value="PgpA"/>
    <property type="match status" value="1"/>
</dbReference>
<evidence type="ECO:0000313" key="5">
    <source>
        <dbReference type="Proteomes" id="UP000009102"/>
    </source>
</evidence>
<comment type="function">
    <text evidence="1">Lipid phosphatase which dephosphorylates phosphatidylglycerophosphate (PGP) to phosphatidylglycerol (PG).</text>
</comment>
<keyword evidence="1" id="KW-0442">Lipid degradation</keyword>
<keyword evidence="1" id="KW-1208">Phospholipid metabolism</keyword>
<dbReference type="UniPathway" id="UPA00084">
    <property type="reaction ID" value="UER00504"/>
</dbReference>
<proteinExistence type="predicted"/>
<name>D0KYD6_HALNC</name>
<evidence type="ECO:0000256" key="2">
    <source>
        <dbReference type="SAM" id="Phobius"/>
    </source>
</evidence>
<dbReference type="InterPro" id="IPR036681">
    <property type="entry name" value="PgpA-like_sf"/>
</dbReference>
<accession>D0KYD6</accession>
<dbReference type="InterPro" id="IPR007686">
    <property type="entry name" value="YutG/PgpA"/>
</dbReference>
<dbReference type="OrthoDB" id="9804091at2"/>
<keyword evidence="1" id="KW-0460">Magnesium</keyword>
<dbReference type="PANTHER" id="PTHR36305">
    <property type="entry name" value="PHOSPHATIDYLGLYCEROPHOSPHATASE A"/>
    <property type="match status" value="1"/>
</dbReference>
<dbReference type="GO" id="GO:0006655">
    <property type="term" value="P:phosphatidylglycerol biosynthetic process"/>
    <property type="evidence" value="ECO:0007669"/>
    <property type="project" value="UniProtKB-UniPathway"/>
</dbReference>
<keyword evidence="5" id="KW-1185">Reference proteome</keyword>
<sequence>MSSHQKNPPIPHLARRVWRDPVLWLAFGFGSGLAPKAPGTFGTLPGIALACGIGVLATSLAVPAGYLMAAAVLLLTPIGVFLCGRASEKLGVHDHGGIVFDEIVGVLIPFILIPVTPLNLLWGFVAFRVFDVLKPWPISWLDRRVSGGLGIMVDDLLAGIFALAALLILSRIFPAAFFAG</sequence>
<comment type="subcellular location">
    <subcellularLocation>
        <location evidence="1">Cell inner membrane</location>
        <topology evidence="1">Multi-pass membrane protein</topology>
    </subcellularLocation>
</comment>
<dbReference type="SUPFAM" id="SSF101307">
    <property type="entry name" value="YutG-like"/>
    <property type="match status" value="1"/>
</dbReference>
<dbReference type="AlphaFoldDB" id="D0KYD6"/>
<dbReference type="HOGENOM" id="CLU_103734_0_1_6"/>
<dbReference type="GO" id="GO:0005886">
    <property type="term" value="C:plasma membrane"/>
    <property type="evidence" value="ECO:0007669"/>
    <property type="project" value="UniProtKB-SubCell"/>
</dbReference>
<dbReference type="GO" id="GO:0009395">
    <property type="term" value="P:phospholipid catabolic process"/>
    <property type="evidence" value="ECO:0007669"/>
    <property type="project" value="UniProtKB-KW"/>
</dbReference>
<keyword evidence="2" id="KW-1133">Transmembrane helix</keyword>
<dbReference type="Proteomes" id="UP000009102">
    <property type="component" value="Chromosome"/>
</dbReference>
<keyword evidence="1 2" id="KW-0812">Transmembrane</keyword>
<evidence type="ECO:0000259" key="3">
    <source>
        <dbReference type="Pfam" id="PF04608"/>
    </source>
</evidence>
<dbReference type="eggNOG" id="COG1267">
    <property type="taxonomic scope" value="Bacteria"/>
</dbReference>
<dbReference type="GO" id="GO:0008962">
    <property type="term" value="F:phosphatidylglycerophosphatase activity"/>
    <property type="evidence" value="ECO:0007669"/>
    <property type="project" value="UniProtKB-EC"/>
</dbReference>
<dbReference type="EMBL" id="CP001801">
    <property type="protein sequence ID" value="ACX95459.1"/>
    <property type="molecule type" value="Genomic_DNA"/>
</dbReference>
<keyword evidence="1" id="KW-0997">Cell inner membrane</keyword>
<protein>
    <recommendedName>
        <fullName evidence="1">Phosphatidylglycerophosphatase A</fullName>
        <ecNumber evidence="1">3.1.3.27</ecNumber>
    </recommendedName>
    <alternativeName>
        <fullName evidence="1">Phosphatidylglycerolphosphate phosphatase A</fullName>
    </alternativeName>
</protein>
<keyword evidence="1" id="KW-0378">Hydrolase</keyword>
<dbReference type="STRING" id="555778.Hneap_0606"/>
<dbReference type="KEGG" id="hna:Hneap_0606"/>
<reference evidence="4 5" key="1">
    <citation type="submission" date="2009-10" db="EMBL/GenBank/DDBJ databases">
        <title>Complete sequence of Halothiobacillus neapolitanus c2.</title>
        <authorList>
            <consortium name="US DOE Joint Genome Institute"/>
            <person name="Lucas S."/>
            <person name="Copeland A."/>
            <person name="Lapidus A."/>
            <person name="Glavina del Rio T."/>
            <person name="Tice H."/>
            <person name="Bruce D."/>
            <person name="Goodwin L."/>
            <person name="Pitluck S."/>
            <person name="Davenport K."/>
            <person name="Brettin T."/>
            <person name="Detter J.C."/>
            <person name="Han C."/>
            <person name="Tapia R."/>
            <person name="Larimer F."/>
            <person name="Land M."/>
            <person name="Hauser L."/>
            <person name="Kyrpides N."/>
            <person name="Mikhailova N."/>
            <person name="Kerfeld C."/>
            <person name="Cannon G."/>
            <person name="Heinhort S."/>
        </authorList>
    </citation>
    <scope>NUCLEOTIDE SEQUENCE [LARGE SCALE GENOMIC DNA]</scope>
    <source>
        <strain evidence="5">ATCC 23641 / c2</strain>
    </source>
</reference>
<dbReference type="EC" id="3.1.3.27" evidence="1"/>
<gene>
    <name evidence="4" type="ordered locus">Hneap_0606</name>
</gene>
<dbReference type="PANTHER" id="PTHR36305:SF1">
    <property type="entry name" value="PHOSPHATIDYLGLYCEROPHOSPHATASE A"/>
    <property type="match status" value="1"/>
</dbReference>
<keyword evidence="1" id="KW-0443">Lipid metabolism</keyword>
<keyword evidence="1" id="KW-1003">Cell membrane</keyword>
<evidence type="ECO:0000313" key="4">
    <source>
        <dbReference type="EMBL" id="ACX95459.1"/>
    </source>
</evidence>
<keyword evidence="1 2" id="KW-0472">Membrane</keyword>
<dbReference type="GO" id="GO:0046872">
    <property type="term" value="F:metal ion binding"/>
    <property type="evidence" value="ECO:0007669"/>
    <property type="project" value="UniProtKB-KW"/>
</dbReference>
<keyword evidence="1" id="KW-0595">Phospholipid degradation</keyword>
<comment type="cofactor">
    <cofactor evidence="1">
        <name>Mg(2+)</name>
        <dbReference type="ChEBI" id="CHEBI:18420"/>
    </cofactor>
</comment>
<feature type="transmembrane region" description="Helical" evidence="2">
    <location>
        <begin position="103"/>
        <end position="127"/>
    </location>
</feature>
<organism evidence="4 5">
    <name type="scientific">Halothiobacillus neapolitanus (strain ATCC 23641 / DSM 15147 / CIP 104769 / NCIMB 8539 / c2)</name>
    <name type="common">Thiobacillus neapolitanus</name>
    <dbReference type="NCBI Taxonomy" id="555778"/>
    <lineage>
        <taxon>Bacteria</taxon>
        <taxon>Pseudomonadati</taxon>
        <taxon>Pseudomonadota</taxon>
        <taxon>Gammaproteobacteria</taxon>
        <taxon>Chromatiales</taxon>
        <taxon>Halothiobacillaceae</taxon>
        <taxon>Halothiobacillus</taxon>
    </lineage>
</organism>
<feature type="transmembrane region" description="Helical" evidence="2">
    <location>
        <begin position="147"/>
        <end position="169"/>
    </location>
</feature>
<dbReference type="PIRSF" id="PIRSF006162">
    <property type="entry name" value="PgpA"/>
    <property type="match status" value="1"/>
</dbReference>
<keyword evidence="1" id="KW-0479">Metal-binding</keyword>
<feature type="transmembrane region" description="Helical" evidence="2">
    <location>
        <begin position="60"/>
        <end position="82"/>
    </location>
</feature>
<feature type="domain" description="YutG/PgpA" evidence="3">
    <location>
        <begin position="24"/>
        <end position="169"/>
    </location>
</feature>
<dbReference type="Pfam" id="PF04608">
    <property type="entry name" value="PgpA"/>
    <property type="match status" value="1"/>
</dbReference>
<dbReference type="RefSeq" id="WP_012823495.1">
    <property type="nucleotide sequence ID" value="NC_013422.1"/>
</dbReference>